<dbReference type="STRING" id="671987.R0KCK7"/>
<organism evidence="4 5">
    <name type="scientific">Exserohilum turcicum (strain 28A)</name>
    <name type="common">Northern leaf blight fungus</name>
    <name type="synonym">Setosphaeria turcica</name>
    <dbReference type="NCBI Taxonomy" id="671987"/>
    <lineage>
        <taxon>Eukaryota</taxon>
        <taxon>Fungi</taxon>
        <taxon>Dikarya</taxon>
        <taxon>Ascomycota</taxon>
        <taxon>Pezizomycotina</taxon>
        <taxon>Dothideomycetes</taxon>
        <taxon>Pleosporomycetidae</taxon>
        <taxon>Pleosporales</taxon>
        <taxon>Pleosporineae</taxon>
        <taxon>Pleosporaceae</taxon>
        <taxon>Exserohilum</taxon>
    </lineage>
</organism>
<dbReference type="AlphaFoldDB" id="R0KCK7"/>
<name>R0KCK7_EXST2</name>
<keyword evidence="1" id="KW-0677">Repeat</keyword>
<evidence type="ECO:0000313" key="5">
    <source>
        <dbReference type="Proteomes" id="UP000016935"/>
    </source>
</evidence>
<dbReference type="PANTHER" id="PTHR24123">
    <property type="entry name" value="ANKYRIN REPEAT-CONTAINING"/>
    <property type="match status" value="1"/>
</dbReference>
<dbReference type="Pfam" id="PF13637">
    <property type="entry name" value="Ank_4"/>
    <property type="match status" value="1"/>
</dbReference>
<dbReference type="Proteomes" id="UP000016935">
    <property type="component" value="Unassembled WGS sequence"/>
</dbReference>
<dbReference type="GeneID" id="19405339"/>
<dbReference type="InterPro" id="IPR051165">
    <property type="entry name" value="Multifunctional_ANK_Repeat"/>
</dbReference>
<reference evidence="4 5" key="1">
    <citation type="journal article" date="2012" name="PLoS Pathog.">
        <title>Diverse lifestyles and strategies of plant pathogenesis encoded in the genomes of eighteen Dothideomycetes fungi.</title>
        <authorList>
            <person name="Ohm R.A."/>
            <person name="Feau N."/>
            <person name="Henrissat B."/>
            <person name="Schoch C.L."/>
            <person name="Horwitz B.A."/>
            <person name="Barry K.W."/>
            <person name="Condon B.J."/>
            <person name="Copeland A.C."/>
            <person name="Dhillon B."/>
            <person name="Glaser F."/>
            <person name="Hesse C.N."/>
            <person name="Kosti I."/>
            <person name="LaButti K."/>
            <person name="Lindquist E.A."/>
            <person name="Lucas S."/>
            <person name="Salamov A.A."/>
            <person name="Bradshaw R.E."/>
            <person name="Ciuffetti L."/>
            <person name="Hamelin R.C."/>
            <person name="Kema G.H.J."/>
            <person name="Lawrence C."/>
            <person name="Scott J.A."/>
            <person name="Spatafora J.W."/>
            <person name="Turgeon B.G."/>
            <person name="de Wit P.J.G.M."/>
            <person name="Zhong S."/>
            <person name="Goodwin S.B."/>
            <person name="Grigoriev I.V."/>
        </authorList>
    </citation>
    <scope>NUCLEOTIDE SEQUENCE [LARGE SCALE GENOMIC DNA]</scope>
    <source>
        <strain evidence="5">28A</strain>
    </source>
</reference>
<accession>R0KCK7</accession>
<dbReference type="SUPFAM" id="SSF48403">
    <property type="entry name" value="Ankyrin repeat"/>
    <property type="match status" value="2"/>
</dbReference>
<protein>
    <recommendedName>
        <fullName evidence="6">Ankyrin</fullName>
    </recommendedName>
</protein>
<dbReference type="PRINTS" id="PR01415">
    <property type="entry name" value="ANKYRIN"/>
</dbReference>
<dbReference type="Pfam" id="PF13857">
    <property type="entry name" value="Ank_5"/>
    <property type="match status" value="1"/>
</dbReference>
<keyword evidence="5" id="KW-1185">Reference proteome</keyword>
<feature type="non-terminal residue" evidence="4">
    <location>
        <position position="1"/>
    </location>
</feature>
<dbReference type="EMBL" id="KB908626">
    <property type="protein sequence ID" value="EOA85942.1"/>
    <property type="molecule type" value="Genomic_DNA"/>
</dbReference>
<evidence type="ECO:0008006" key="6">
    <source>
        <dbReference type="Google" id="ProtNLM"/>
    </source>
</evidence>
<dbReference type="Gene3D" id="1.25.40.20">
    <property type="entry name" value="Ankyrin repeat-containing domain"/>
    <property type="match status" value="4"/>
</dbReference>
<evidence type="ECO:0000256" key="2">
    <source>
        <dbReference type="ARBA" id="ARBA00023043"/>
    </source>
</evidence>
<dbReference type="Pfam" id="PF12796">
    <property type="entry name" value="Ank_2"/>
    <property type="match status" value="1"/>
</dbReference>
<dbReference type="SMART" id="SM00248">
    <property type="entry name" value="ANK"/>
    <property type="match status" value="8"/>
</dbReference>
<feature type="repeat" description="ANK" evidence="3">
    <location>
        <begin position="268"/>
        <end position="290"/>
    </location>
</feature>
<feature type="repeat" description="ANK" evidence="3">
    <location>
        <begin position="235"/>
        <end position="267"/>
    </location>
</feature>
<dbReference type="RefSeq" id="XP_008026431.1">
    <property type="nucleotide sequence ID" value="XM_008028240.1"/>
</dbReference>
<feature type="repeat" description="ANK" evidence="3">
    <location>
        <begin position="306"/>
        <end position="341"/>
    </location>
</feature>
<dbReference type="HOGENOM" id="CLU_040325_0_0_1"/>
<evidence type="ECO:0000313" key="4">
    <source>
        <dbReference type="EMBL" id="EOA85942.1"/>
    </source>
</evidence>
<sequence>NSVDCNISLIEFLLSRGAPANTTDINNMTPLHYCVKHGHKSTIGLLLDNGLSINVGVHRKSWSWNNVKTDTFYQSSVSESEPDIPGTSAGLTPLHFAALTGNLVMTKFLLERGADPNALSRYNESPMHLTLRKALHGPKHDDDWTNPDFRIETMWGFVEFEEEDEFDSISASITMDREGVLDALLADARTSLTIGDCQHNHPLHCVEYSQRGSGSVSMIQKLVSRGADPSKRNSKQQNALHLASRAGDHDAVAVLISLGVDPALTDNEGLNALHYAARSGDHETITVLLEATVATRPNLVALKDNRGRNPLHHLLTTNRVVQHETIQLLLDKGADGSELDASGNSPLASYFKKPCRGVVNVKTCQQLLSVEGSSLFVDKIGQTLGHLCTLPWKCSVQVLEMLKEHGVDLTQKDLESKTILHRSAIQGTIAKESLHYLLYVVGVEIDAKDASGKTALQYAADQARKAHHPDIFDRGRWDRSMKLL</sequence>
<evidence type="ECO:0000256" key="1">
    <source>
        <dbReference type="ARBA" id="ARBA00022737"/>
    </source>
</evidence>
<dbReference type="InterPro" id="IPR002110">
    <property type="entry name" value="Ankyrin_rpt"/>
</dbReference>
<dbReference type="OrthoDB" id="1577640at2759"/>
<dbReference type="InterPro" id="IPR036770">
    <property type="entry name" value="Ankyrin_rpt-contain_sf"/>
</dbReference>
<dbReference type="PROSITE" id="PS50297">
    <property type="entry name" value="ANK_REP_REGION"/>
    <property type="match status" value="4"/>
</dbReference>
<proteinExistence type="predicted"/>
<dbReference type="PANTHER" id="PTHR24123:SF33">
    <property type="entry name" value="PROTEIN HOS4"/>
    <property type="match status" value="1"/>
</dbReference>
<feature type="non-terminal residue" evidence="4">
    <location>
        <position position="484"/>
    </location>
</feature>
<evidence type="ECO:0000256" key="3">
    <source>
        <dbReference type="PROSITE-ProRule" id="PRU00023"/>
    </source>
</evidence>
<gene>
    <name evidence="4" type="ORF">SETTUDRAFT_67813</name>
</gene>
<feature type="repeat" description="ANK" evidence="3">
    <location>
        <begin position="89"/>
        <end position="121"/>
    </location>
</feature>
<keyword evidence="2 3" id="KW-0040">ANK repeat</keyword>
<dbReference type="eggNOG" id="KOG4177">
    <property type="taxonomic scope" value="Eukaryota"/>
</dbReference>
<reference evidence="4 5" key="2">
    <citation type="journal article" date="2013" name="PLoS Genet.">
        <title>Comparative genome structure, secondary metabolite, and effector coding capacity across Cochliobolus pathogens.</title>
        <authorList>
            <person name="Condon B.J."/>
            <person name="Leng Y."/>
            <person name="Wu D."/>
            <person name="Bushley K.E."/>
            <person name="Ohm R.A."/>
            <person name="Otillar R."/>
            <person name="Martin J."/>
            <person name="Schackwitz W."/>
            <person name="Grimwood J."/>
            <person name="MohdZainudin N."/>
            <person name="Xue C."/>
            <person name="Wang R."/>
            <person name="Manning V.A."/>
            <person name="Dhillon B."/>
            <person name="Tu Z.J."/>
            <person name="Steffenson B.J."/>
            <person name="Salamov A."/>
            <person name="Sun H."/>
            <person name="Lowry S."/>
            <person name="LaButti K."/>
            <person name="Han J."/>
            <person name="Copeland A."/>
            <person name="Lindquist E."/>
            <person name="Barry K."/>
            <person name="Schmutz J."/>
            <person name="Baker S.E."/>
            <person name="Ciuffetti L.M."/>
            <person name="Grigoriev I.V."/>
            <person name="Zhong S."/>
            <person name="Turgeon B.G."/>
        </authorList>
    </citation>
    <scope>NUCLEOTIDE SEQUENCE [LARGE SCALE GENOMIC DNA]</scope>
    <source>
        <strain evidence="5">28A</strain>
    </source>
</reference>
<feature type="repeat" description="ANK" evidence="3">
    <location>
        <begin position="26"/>
        <end position="58"/>
    </location>
</feature>
<dbReference type="PROSITE" id="PS50088">
    <property type="entry name" value="ANK_REPEAT"/>
    <property type="match status" value="5"/>
</dbReference>